<reference evidence="1" key="1">
    <citation type="submission" date="2020-08" db="EMBL/GenBank/DDBJ databases">
        <title>Genome public.</title>
        <authorList>
            <person name="Liu C."/>
            <person name="Sun Q."/>
        </authorList>
    </citation>
    <scope>NUCLEOTIDE SEQUENCE</scope>
    <source>
        <strain evidence="1">NSJ-33</strain>
    </source>
</reference>
<comment type="caution">
    <text evidence="1">The sequence shown here is derived from an EMBL/GenBank/DDBJ whole genome shotgun (WGS) entry which is preliminary data.</text>
</comment>
<evidence type="ECO:0000313" key="2">
    <source>
        <dbReference type="Proteomes" id="UP000610760"/>
    </source>
</evidence>
<name>A0A926E2R1_9FIRM</name>
<evidence type="ECO:0000313" key="1">
    <source>
        <dbReference type="EMBL" id="MBC8558483.1"/>
    </source>
</evidence>
<dbReference type="AlphaFoldDB" id="A0A926E2R1"/>
<gene>
    <name evidence="1" type="ORF">H8710_00225</name>
</gene>
<sequence length="141" mass="15344">MARKSGAPGFIMPDALYSYTKPQFVQPDACGCGAEAPAMPERPSCGCGAEAASTPNCGCGCHGNNTSPSCRPIECTYDSDFDENAHKYRICCDANGCCCKYPCSCRNPFWPEFAHPRWLTCRDLYDGRADSCYSGDMQNCD</sequence>
<keyword evidence="2" id="KW-1185">Reference proteome</keyword>
<accession>A0A926E2R1</accession>
<proteinExistence type="predicted"/>
<dbReference type="EMBL" id="JACRSV010000001">
    <property type="protein sequence ID" value="MBC8558483.1"/>
    <property type="molecule type" value="Genomic_DNA"/>
</dbReference>
<dbReference type="RefSeq" id="WP_249293373.1">
    <property type="nucleotide sequence ID" value="NZ_JACRSV010000001.1"/>
</dbReference>
<organism evidence="1 2">
    <name type="scientific">Fumia xinanensis</name>
    <dbReference type="NCBI Taxonomy" id="2763659"/>
    <lineage>
        <taxon>Bacteria</taxon>
        <taxon>Bacillati</taxon>
        <taxon>Bacillota</taxon>
        <taxon>Clostridia</taxon>
        <taxon>Eubacteriales</taxon>
        <taxon>Oscillospiraceae</taxon>
        <taxon>Fumia</taxon>
    </lineage>
</organism>
<protein>
    <submittedName>
        <fullName evidence="1">Uncharacterized protein</fullName>
    </submittedName>
</protein>
<dbReference type="Proteomes" id="UP000610760">
    <property type="component" value="Unassembled WGS sequence"/>
</dbReference>